<dbReference type="Pfam" id="PF00578">
    <property type="entry name" value="AhpC-TSA"/>
    <property type="match status" value="1"/>
</dbReference>
<evidence type="ECO:0000259" key="2">
    <source>
        <dbReference type="Pfam" id="PF00578"/>
    </source>
</evidence>
<dbReference type="EMBL" id="DRNB01000068">
    <property type="protein sequence ID" value="HHJ63655.1"/>
    <property type="molecule type" value="Genomic_DNA"/>
</dbReference>
<dbReference type="PANTHER" id="PTHR42852:SF13">
    <property type="entry name" value="PROTEIN DIPZ"/>
    <property type="match status" value="1"/>
</dbReference>
<reference evidence="3" key="1">
    <citation type="journal article" date="2020" name="mSystems">
        <title>Genome- and Community-Level Interaction Insights into Carbon Utilization and Element Cycling Functions of Hydrothermarchaeota in Hydrothermal Sediment.</title>
        <authorList>
            <person name="Zhou Z."/>
            <person name="Liu Y."/>
            <person name="Xu W."/>
            <person name="Pan J."/>
            <person name="Luo Z.H."/>
            <person name="Li M."/>
        </authorList>
    </citation>
    <scope>NUCLEOTIDE SEQUENCE [LARGE SCALE GENOMIC DNA]</scope>
    <source>
        <strain evidence="3">HyVt-501</strain>
    </source>
</reference>
<evidence type="ECO:0000256" key="1">
    <source>
        <dbReference type="SAM" id="SignalP"/>
    </source>
</evidence>
<dbReference type="InterPro" id="IPR036249">
    <property type="entry name" value="Thioredoxin-like_sf"/>
</dbReference>
<comment type="caution">
    <text evidence="3">The sequence shown here is derived from an EMBL/GenBank/DDBJ whole genome shotgun (WGS) entry which is preliminary data.</text>
</comment>
<protein>
    <submittedName>
        <fullName evidence="3">TlpA family protein disulfide reductase</fullName>
    </submittedName>
</protein>
<dbReference type="SUPFAM" id="SSF52833">
    <property type="entry name" value="Thioredoxin-like"/>
    <property type="match status" value="1"/>
</dbReference>
<dbReference type="AlphaFoldDB" id="A0A7C5Q7U9"/>
<dbReference type="GO" id="GO:0016491">
    <property type="term" value="F:oxidoreductase activity"/>
    <property type="evidence" value="ECO:0007669"/>
    <property type="project" value="InterPro"/>
</dbReference>
<dbReference type="PROSITE" id="PS51257">
    <property type="entry name" value="PROKAR_LIPOPROTEIN"/>
    <property type="match status" value="1"/>
</dbReference>
<dbReference type="Proteomes" id="UP000885792">
    <property type="component" value="Unassembled WGS sequence"/>
</dbReference>
<feature type="signal peptide" evidence="1">
    <location>
        <begin position="1"/>
        <end position="19"/>
    </location>
</feature>
<dbReference type="InterPro" id="IPR050553">
    <property type="entry name" value="Thioredoxin_ResA/DsbE_sf"/>
</dbReference>
<feature type="domain" description="Alkyl hydroperoxide reductase subunit C/ Thiol specific antioxidant" evidence="2">
    <location>
        <begin position="19"/>
        <end position="131"/>
    </location>
</feature>
<proteinExistence type="predicted"/>
<name>A0A7C5Q7U9_AQUAO</name>
<sequence length="148" mass="16686">MLRILLVLFLMLTSCTESVHEVKLRDTSGRSVPLSQFRGKPLVVYVWSGTCIGHTEDLRELVKLYPKVRERAELISVAVMMSPGDVESFLRKVELDPDYPILADEKGEFAQKVTLVFLPATLIFDEEGRLVESYPGLPENLLSLIPSH</sequence>
<evidence type="ECO:0000313" key="3">
    <source>
        <dbReference type="EMBL" id="HHJ63655.1"/>
    </source>
</evidence>
<organism evidence="3">
    <name type="scientific">Aquifex aeolicus</name>
    <dbReference type="NCBI Taxonomy" id="63363"/>
    <lineage>
        <taxon>Bacteria</taxon>
        <taxon>Pseudomonadati</taxon>
        <taxon>Aquificota</taxon>
        <taxon>Aquificia</taxon>
        <taxon>Aquificales</taxon>
        <taxon>Aquificaceae</taxon>
        <taxon>Aquifex</taxon>
    </lineage>
</organism>
<gene>
    <name evidence="3" type="ORF">ENJ61_01985</name>
</gene>
<feature type="chain" id="PRO_5028129218" evidence="1">
    <location>
        <begin position="20"/>
        <end position="148"/>
    </location>
</feature>
<dbReference type="InterPro" id="IPR000866">
    <property type="entry name" value="AhpC/TSA"/>
</dbReference>
<dbReference type="PANTHER" id="PTHR42852">
    <property type="entry name" value="THIOL:DISULFIDE INTERCHANGE PROTEIN DSBE"/>
    <property type="match status" value="1"/>
</dbReference>
<dbReference type="CDD" id="cd02966">
    <property type="entry name" value="TlpA_like_family"/>
    <property type="match status" value="1"/>
</dbReference>
<accession>A0A7C5Q7U9</accession>
<dbReference type="Gene3D" id="3.40.30.10">
    <property type="entry name" value="Glutaredoxin"/>
    <property type="match status" value="1"/>
</dbReference>
<keyword evidence="1" id="KW-0732">Signal</keyword>
<dbReference type="GO" id="GO:0016209">
    <property type="term" value="F:antioxidant activity"/>
    <property type="evidence" value="ECO:0007669"/>
    <property type="project" value="InterPro"/>
</dbReference>